<feature type="domain" description="HDOD" evidence="1">
    <location>
        <begin position="102"/>
        <end position="323"/>
    </location>
</feature>
<dbReference type="SUPFAM" id="SSF109604">
    <property type="entry name" value="HD-domain/PDEase-like"/>
    <property type="match status" value="1"/>
</dbReference>
<reference evidence="3" key="1">
    <citation type="submission" date="2018-08" db="EMBL/GenBank/DDBJ databases">
        <authorList>
            <person name="Zhang J."/>
            <person name="Du Z.-J."/>
        </authorList>
    </citation>
    <scope>NUCLEOTIDE SEQUENCE [LARGE SCALE GENOMIC DNA]</scope>
    <source>
        <strain evidence="3">KCTC 52655</strain>
    </source>
</reference>
<name>A0A3D8M9J6_9ALTE</name>
<accession>A0A3D8M9J6</accession>
<evidence type="ECO:0000313" key="2">
    <source>
        <dbReference type="EMBL" id="RDV26713.1"/>
    </source>
</evidence>
<comment type="caution">
    <text evidence="2">The sequence shown here is derived from an EMBL/GenBank/DDBJ whole genome shotgun (WGS) entry which is preliminary data.</text>
</comment>
<gene>
    <name evidence="2" type="ORF">DXV75_06925</name>
</gene>
<evidence type="ECO:0000313" key="3">
    <source>
        <dbReference type="Proteomes" id="UP000256561"/>
    </source>
</evidence>
<dbReference type="PANTHER" id="PTHR33525:SF4">
    <property type="entry name" value="CYCLIC DI-GMP PHOSPHODIESTERASE CDGJ"/>
    <property type="match status" value="1"/>
</dbReference>
<dbReference type="OrthoDB" id="6233174at2"/>
<dbReference type="InterPro" id="IPR052340">
    <property type="entry name" value="RNase_Y/CdgJ"/>
</dbReference>
<dbReference type="Proteomes" id="UP000256561">
    <property type="component" value="Unassembled WGS sequence"/>
</dbReference>
<keyword evidence="3" id="KW-1185">Reference proteome</keyword>
<sequence>MTDTAATLPSIDERFDNLLISQARVHQMLGRRSPGEVRYEESEQADARRELLHVEKVALRDLERKALSDASFLDSLRNNLHNSLITELKQQTDNSRTLFNQVLNLTDDATQMLDNLALKASTISKIEPYAAAQPWLYDELIQTVNSPAHRRKDSRGRVIQVESLRTALSFLGIDNLRLQLPLYVYKRTLPVITDPYPTIKHQLWQYGLGTAVTARELTKFYTAKPTDAYVLGLLSNIGRCAIHRLYFRLFDKLHRQALQEAQNKRQREIHDGLLQVQPSANFLIALQNEYADKFTADLFEHMLFKRLNLTNPMRQIAKADWEPGSLAHILHLARCYTRFRMLRPRRYIEKDEAKAYLLSLKYPTGALESLKELDIFQPPLAEEAEND</sequence>
<dbReference type="RefSeq" id="WP_115592666.1">
    <property type="nucleotide sequence ID" value="NZ_QRHA01000004.1"/>
</dbReference>
<dbReference type="InterPro" id="IPR013976">
    <property type="entry name" value="HDOD"/>
</dbReference>
<dbReference type="Gene3D" id="1.10.3210.10">
    <property type="entry name" value="Hypothetical protein af1432"/>
    <property type="match status" value="1"/>
</dbReference>
<dbReference type="EMBL" id="QRHA01000004">
    <property type="protein sequence ID" value="RDV26713.1"/>
    <property type="molecule type" value="Genomic_DNA"/>
</dbReference>
<dbReference type="AlphaFoldDB" id="A0A3D8M9J6"/>
<protein>
    <submittedName>
        <fullName evidence="2">HDOD domain-containing protein</fullName>
    </submittedName>
</protein>
<dbReference type="PROSITE" id="PS51833">
    <property type="entry name" value="HDOD"/>
    <property type="match status" value="1"/>
</dbReference>
<dbReference type="PANTHER" id="PTHR33525">
    <property type="match status" value="1"/>
</dbReference>
<evidence type="ECO:0000259" key="1">
    <source>
        <dbReference type="PROSITE" id="PS51833"/>
    </source>
</evidence>
<proteinExistence type="predicted"/>
<dbReference type="Pfam" id="PF08668">
    <property type="entry name" value="HDOD"/>
    <property type="match status" value="1"/>
</dbReference>
<organism evidence="2 3">
    <name type="scientific">Alteromonas aestuariivivens</name>
    <dbReference type="NCBI Taxonomy" id="1938339"/>
    <lineage>
        <taxon>Bacteria</taxon>
        <taxon>Pseudomonadati</taxon>
        <taxon>Pseudomonadota</taxon>
        <taxon>Gammaproteobacteria</taxon>
        <taxon>Alteromonadales</taxon>
        <taxon>Alteromonadaceae</taxon>
        <taxon>Alteromonas/Salinimonas group</taxon>
        <taxon>Alteromonas</taxon>
    </lineage>
</organism>